<name>A0A345UNN6_9BACT</name>
<protein>
    <submittedName>
        <fullName evidence="1">Uncharacterized protein</fullName>
    </submittedName>
</protein>
<dbReference type="AlphaFoldDB" id="A0A345UNN6"/>
<dbReference type="KEGG" id="cprv:CYPRO_2850"/>
<accession>A0A345UNN6</accession>
<gene>
    <name evidence="1" type="ORF">CYPRO_2850</name>
</gene>
<dbReference type="EMBL" id="CP027806">
    <property type="protein sequence ID" value="AXJ02088.1"/>
    <property type="molecule type" value="Genomic_DNA"/>
</dbReference>
<evidence type="ECO:0000313" key="2">
    <source>
        <dbReference type="Proteomes" id="UP000254808"/>
    </source>
</evidence>
<organism evidence="1 2">
    <name type="scientific">Cyclonatronum proteinivorum</name>
    <dbReference type="NCBI Taxonomy" id="1457365"/>
    <lineage>
        <taxon>Bacteria</taxon>
        <taxon>Pseudomonadati</taxon>
        <taxon>Balneolota</taxon>
        <taxon>Balneolia</taxon>
        <taxon>Balneolales</taxon>
        <taxon>Cyclonatronaceae</taxon>
        <taxon>Cyclonatronum</taxon>
    </lineage>
</organism>
<evidence type="ECO:0000313" key="1">
    <source>
        <dbReference type="EMBL" id="AXJ02088.1"/>
    </source>
</evidence>
<dbReference type="Proteomes" id="UP000254808">
    <property type="component" value="Chromosome"/>
</dbReference>
<reference evidence="1 2" key="1">
    <citation type="submission" date="2018-03" db="EMBL/GenBank/DDBJ databases">
        <title>Phenotypic and genomic properties of Cyclonatronum proteinivorum gen. nov., sp. nov., a haloalkaliphilic bacteroidete from soda lakes possessing Na+-translocating rhodopsin.</title>
        <authorList>
            <person name="Toshchakov S.V."/>
            <person name="Korzhenkov A."/>
            <person name="Samarov N.I."/>
            <person name="Kublanov I.V."/>
            <person name="Muntyan M.S."/>
            <person name="Sorokin D.Y."/>
        </authorList>
    </citation>
    <scope>NUCLEOTIDE SEQUENCE [LARGE SCALE GENOMIC DNA]</scope>
    <source>
        <strain evidence="1 2">Omega</strain>
    </source>
</reference>
<sequence>MHHRPGFFYEKLKNTSKSQTPVPCRGSMWVENRSAPTKSACRRYAMCMPVFADSTERRVYYKDVTATRLVAGIGVGAG</sequence>
<keyword evidence="2" id="KW-1185">Reference proteome</keyword>
<proteinExistence type="predicted"/>